<keyword evidence="3" id="KW-1185">Reference proteome</keyword>
<name>A0ABT5YTD7_9ACTN</name>
<dbReference type="EMBL" id="JARHTQ010000002">
    <property type="protein sequence ID" value="MDF2254819.1"/>
    <property type="molecule type" value="Genomic_DNA"/>
</dbReference>
<evidence type="ECO:0000256" key="1">
    <source>
        <dbReference type="SAM" id="SignalP"/>
    </source>
</evidence>
<reference evidence="2 3" key="1">
    <citation type="submission" date="2023-03" db="EMBL/GenBank/DDBJ databases">
        <title>Draft genome sequence of type strain Streptomyces ferralitis JCM 14344.</title>
        <authorList>
            <person name="Klaysubun C."/>
            <person name="Duangmal K."/>
        </authorList>
    </citation>
    <scope>NUCLEOTIDE SEQUENCE [LARGE SCALE GENOMIC DNA]</scope>
    <source>
        <strain evidence="2 3">JCM 14344</strain>
    </source>
</reference>
<evidence type="ECO:0000313" key="3">
    <source>
        <dbReference type="Proteomes" id="UP001220022"/>
    </source>
</evidence>
<keyword evidence="1" id="KW-0732">Signal</keyword>
<protein>
    <submittedName>
        <fullName evidence="2">Uncharacterized protein</fullName>
    </submittedName>
</protein>
<proteinExistence type="predicted"/>
<dbReference type="RefSeq" id="WP_275807973.1">
    <property type="nucleotide sequence ID" value="NZ_BAAANM010000008.1"/>
</dbReference>
<accession>A0ABT5YTD7</accession>
<evidence type="ECO:0000313" key="2">
    <source>
        <dbReference type="EMBL" id="MDF2254819.1"/>
    </source>
</evidence>
<dbReference type="Proteomes" id="UP001220022">
    <property type="component" value="Unassembled WGS sequence"/>
</dbReference>
<comment type="caution">
    <text evidence="2">The sequence shown here is derived from an EMBL/GenBank/DDBJ whole genome shotgun (WGS) entry which is preliminary data.</text>
</comment>
<sequence length="141" mass="14973">MNVRKGITALAATTTLAGLATLGLTAPAQAAARVAAPQPASVATSCYGGSVALSLPENGYSNTYTTTSRCNDINLRLNTEDGLEVRVCWAKNHTCQNGWTIVSRLTEWSVIASNVTHGTRFYFQTQPLVQTGSSYQGRAAF</sequence>
<feature type="signal peptide" evidence="1">
    <location>
        <begin position="1"/>
        <end position="30"/>
    </location>
</feature>
<gene>
    <name evidence="2" type="ORF">P2L57_03440</name>
</gene>
<organism evidence="2 3">
    <name type="scientific">Streptantibioticus ferralitis</name>
    <dbReference type="NCBI Taxonomy" id="236510"/>
    <lineage>
        <taxon>Bacteria</taxon>
        <taxon>Bacillati</taxon>
        <taxon>Actinomycetota</taxon>
        <taxon>Actinomycetes</taxon>
        <taxon>Kitasatosporales</taxon>
        <taxon>Streptomycetaceae</taxon>
        <taxon>Streptantibioticus</taxon>
    </lineage>
</organism>
<feature type="chain" id="PRO_5046704801" evidence="1">
    <location>
        <begin position="31"/>
        <end position="141"/>
    </location>
</feature>